<organism evidence="5 6">
    <name type="scientific">Characodon lateralis</name>
    <dbReference type="NCBI Taxonomy" id="208331"/>
    <lineage>
        <taxon>Eukaryota</taxon>
        <taxon>Metazoa</taxon>
        <taxon>Chordata</taxon>
        <taxon>Craniata</taxon>
        <taxon>Vertebrata</taxon>
        <taxon>Euteleostomi</taxon>
        <taxon>Actinopterygii</taxon>
        <taxon>Neopterygii</taxon>
        <taxon>Teleostei</taxon>
        <taxon>Neoteleostei</taxon>
        <taxon>Acanthomorphata</taxon>
        <taxon>Ovalentaria</taxon>
        <taxon>Atherinomorphae</taxon>
        <taxon>Cyprinodontiformes</taxon>
        <taxon>Goodeidae</taxon>
        <taxon>Characodon</taxon>
    </lineage>
</organism>
<dbReference type="CDD" id="cd08707">
    <property type="entry name" value="RGS_Axin"/>
    <property type="match status" value="1"/>
</dbReference>
<dbReference type="InterPro" id="IPR036305">
    <property type="entry name" value="RGS_sf"/>
</dbReference>
<comment type="caution">
    <text evidence="5">The sequence shown here is derived from an EMBL/GenBank/DDBJ whole genome shotgun (WGS) entry which is preliminary data.</text>
</comment>
<feature type="region of interest" description="Disordered" evidence="3">
    <location>
        <begin position="1"/>
        <end position="83"/>
    </location>
</feature>
<keyword evidence="2" id="KW-0963">Cytoplasm</keyword>
<dbReference type="Pfam" id="PF16646">
    <property type="entry name" value="AXIN1_TNKS_BD"/>
    <property type="match status" value="1"/>
</dbReference>
<dbReference type="InterPro" id="IPR032101">
    <property type="entry name" value="Axin_TNKS-bd"/>
</dbReference>
<evidence type="ECO:0000313" key="5">
    <source>
        <dbReference type="EMBL" id="MED6278301.1"/>
    </source>
</evidence>
<dbReference type="InterPro" id="IPR044926">
    <property type="entry name" value="RGS_subdomain_2"/>
</dbReference>
<gene>
    <name evidence="5" type="primary">AXIN1_3</name>
    <name evidence="5" type="ORF">CHARACLAT_022362</name>
</gene>
<dbReference type="CDD" id="cd11582">
    <property type="entry name" value="Axin_TNKS_binding"/>
    <property type="match status" value="1"/>
</dbReference>
<sequence length="286" mass="32102">MDAGTMSISDQRGFISDLGGSFTEDAPRPPVPGEEGELVCSDGRQHSSLTFSSKNDGTKSEMSVATPRRPDLDLGYEPEGSASPTPPYLKWAESLHSLLDDQDGIHLFRKFLKQEGCADMLDFWFACSGFRKLEASEGNEEKKVKLAKAIYKKYIQDNNGIVSRQIKLATKSFIRDCLMRLHIDPAMFDQAQTEIQSRIEENTYPLFLTSDIYLEYTQSGGESPKLCSDQSSVSGNEKGLLGYLPTLNEYEEWRCDKGPEETELLMETVPQRVASSAKFQDSQEYR</sequence>
<dbReference type="Proteomes" id="UP001352852">
    <property type="component" value="Unassembled WGS sequence"/>
</dbReference>
<evidence type="ECO:0000256" key="3">
    <source>
        <dbReference type="SAM" id="MobiDB-lite"/>
    </source>
</evidence>
<dbReference type="InterPro" id="IPR024066">
    <property type="entry name" value="RGS_subdom1/3"/>
</dbReference>
<comment type="subcellular location">
    <subcellularLocation>
        <location evidence="1">Cytoplasm</location>
    </subcellularLocation>
</comment>
<reference evidence="5 6" key="1">
    <citation type="submission" date="2021-06" db="EMBL/GenBank/DDBJ databases">
        <authorList>
            <person name="Palmer J.M."/>
        </authorList>
    </citation>
    <scope>NUCLEOTIDE SEQUENCE [LARGE SCALE GENOMIC DNA]</scope>
    <source>
        <strain evidence="5 6">CL_MEX2019</strain>
        <tissue evidence="5">Muscle</tissue>
    </source>
</reference>
<dbReference type="Gene3D" id="1.10.196.10">
    <property type="match status" value="2"/>
</dbReference>
<accession>A0ABU7DT99</accession>
<dbReference type="PANTHER" id="PTHR46102:SF3">
    <property type="entry name" value="AXIN-1"/>
    <property type="match status" value="1"/>
</dbReference>
<protein>
    <submittedName>
        <fullName evidence="5">Axin-1</fullName>
    </submittedName>
</protein>
<keyword evidence="6" id="KW-1185">Reference proteome</keyword>
<dbReference type="InterPro" id="IPR016137">
    <property type="entry name" value="RGS"/>
</dbReference>
<dbReference type="InterPro" id="IPR043581">
    <property type="entry name" value="Axin-like"/>
</dbReference>
<proteinExistence type="predicted"/>
<evidence type="ECO:0000256" key="1">
    <source>
        <dbReference type="ARBA" id="ARBA00004496"/>
    </source>
</evidence>
<evidence type="ECO:0000259" key="4">
    <source>
        <dbReference type="PROSITE" id="PS50132"/>
    </source>
</evidence>
<dbReference type="PROSITE" id="PS50132">
    <property type="entry name" value="RGS"/>
    <property type="match status" value="1"/>
</dbReference>
<dbReference type="SUPFAM" id="SSF48097">
    <property type="entry name" value="Regulator of G-protein signaling, RGS"/>
    <property type="match status" value="1"/>
</dbReference>
<evidence type="ECO:0000256" key="2">
    <source>
        <dbReference type="ARBA" id="ARBA00022490"/>
    </source>
</evidence>
<dbReference type="PANTHER" id="PTHR46102">
    <property type="entry name" value="AXIN"/>
    <property type="match status" value="1"/>
</dbReference>
<feature type="compositionally biased region" description="Polar residues" evidence="3">
    <location>
        <begin position="46"/>
        <end position="63"/>
    </location>
</feature>
<dbReference type="EMBL" id="JAHUTJ010035056">
    <property type="protein sequence ID" value="MED6278301.1"/>
    <property type="molecule type" value="Genomic_DNA"/>
</dbReference>
<feature type="domain" description="RGS" evidence="4">
    <location>
        <begin position="94"/>
        <end position="217"/>
    </location>
</feature>
<dbReference type="SMART" id="SM00315">
    <property type="entry name" value="RGS"/>
    <property type="match status" value="1"/>
</dbReference>
<dbReference type="Pfam" id="PF00615">
    <property type="entry name" value="RGS"/>
    <property type="match status" value="1"/>
</dbReference>
<dbReference type="Gene3D" id="1.10.167.10">
    <property type="entry name" value="Regulator of G-protein Signalling 4, domain 2"/>
    <property type="match status" value="1"/>
</dbReference>
<evidence type="ECO:0000313" key="6">
    <source>
        <dbReference type="Proteomes" id="UP001352852"/>
    </source>
</evidence>
<feature type="compositionally biased region" description="Polar residues" evidence="3">
    <location>
        <begin position="1"/>
        <end position="10"/>
    </location>
</feature>
<name>A0ABU7DT99_9TELE</name>
<dbReference type="PRINTS" id="PR01301">
    <property type="entry name" value="RGSPROTEIN"/>
</dbReference>